<dbReference type="Proteomes" id="UP001638806">
    <property type="component" value="Unassembled WGS sequence"/>
</dbReference>
<sequence>MAGEGFGYDYGMTPGFPNADRMDDDRFDSNSTPPLARSEEIQGYIQNIESIYHQGLQAVYPIPQHEQSAYPLPALIDPPQDQLYAYVDEHTDEQTYEHGSQSMGTLAQPLGNWTVPFLHVNGQSPQHDTGRTKASISKAKLSKGIASITNIRRAKPIKSNGSRANTTISISRT</sequence>
<accession>A0ACC4DE87</accession>
<organism evidence="1 2">
    <name type="scientific">Purpureocillium lilacinum</name>
    <name type="common">Paecilomyces lilacinus</name>
    <dbReference type="NCBI Taxonomy" id="33203"/>
    <lineage>
        <taxon>Eukaryota</taxon>
        <taxon>Fungi</taxon>
        <taxon>Dikarya</taxon>
        <taxon>Ascomycota</taxon>
        <taxon>Pezizomycotina</taxon>
        <taxon>Sordariomycetes</taxon>
        <taxon>Hypocreomycetidae</taxon>
        <taxon>Hypocreales</taxon>
        <taxon>Ophiocordycipitaceae</taxon>
        <taxon>Purpureocillium</taxon>
    </lineage>
</organism>
<keyword evidence="2" id="KW-1185">Reference proteome</keyword>
<reference evidence="1" key="1">
    <citation type="submission" date="2024-12" db="EMBL/GenBank/DDBJ databases">
        <title>Comparative genomics and development of molecular markers within Purpureocillium lilacinum and among Purpureocillium species.</title>
        <authorList>
            <person name="Yeh Z.-Y."/>
            <person name="Ni N.-T."/>
            <person name="Lo P.-H."/>
            <person name="Mushyakhwo K."/>
            <person name="Lin C.-F."/>
            <person name="Nai Y.-S."/>
        </authorList>
    </citation>
    <scope>NUCLEOTIDE SEQUENCE</scope>
    <source>
        <strain evidence="1">NCHU-NPUST-175</strain>
    </source>
</reference>
<proteinExistence type="predicted"/>
<evidence type="ECO:0000313" key="1">
    <source>
        <dbReference type="EMBL" id="KAL3953786.1"/>
    </source>
</evidence>
<name>A0ACC4DE87_PURLI</name>
<comment type="caution">
    <text evidence="1">The sequence shown here is derived from an EMBL/GenBank/DDBJ whole genome shotgun (WGS) entry which is preliminary data.</text>
</comment>
<evidence type="ECO:0000313" key="2">
    <source>
        <dbReference type="Proteomes" id="UP001638806"/>
    </source>
</evidence>
<protein>
    <submittedName>
        <fullName evidence="1">Uncharacterized protein</fullName>
    </submittedName>
</protein>
<gene>
    <name evidence="1" type="ORF">ACCO45_011742</name>
</gene>
<dbReference type="EMBL" id="JBGNUJ010000011">
    <property type="protein sequence ID" value="KAL3953786.1"/>
    <property type="molecule type" value="Genomic_DNA"/>
</dbReference>